<evidence type="ECO:0000259" key="6">
    <source>
        <dbReference type="Pfam" id="PF00056"/>
    </source>
</evidence>
<feature type="domain" description="Lactate/malate dehydrogenase N-terminal" evidence="6">
    <location>
        <begin position="148"/>
        <end position="287"/>
    </location>
</feature>
<dbReference type="InterPro" id="IPR022383">
    <property type="entry name" value="Lactate/malate_DH_C"/>
</dbReference>
<gene>
    <name evidence="5 8" type="primary">mdh</name>
    <name evidence="8" type="ordered locus">ACIS_00745</name>
</gene>
<name>D1AUS3_ANACI</name>
<evidence type="ECO:0000259" key="7">
    <source>
        <dbReference type="Pfam" id="PF02866"/>
    </source>
</evidence>
<sequence length="457" mass="48282">MCVDVKQGSWHGGALLLSALVLFTVAVVALEPRSHALVRGCDADIYRITFNTIPNGQQSGAAHCTNPSLLVRRISYSDFICRGGEGSCGGRSDIAGVTPCYSAQCWIMRRSVMSAINHCSYLTNLGNLLECGRFGVLLFRMRNSRSARVSLIGAGNIGGALAHMLGASQVVGELVLVDVAGGMTQGKVLDIGQALALLGSDVSITGSSDYAAIEHSDAVVVTAGIPRKEGMSREDLLNTNAAAIKGIAESIAKYSPEAFVIVVTNPLDAMVWCMHKYSGLPSSRVVGMAGVLDSARFSFFLAQHMNVSVRSVSAMVLGGHGDLMLPLLKYSTVGGVPVEDLIESGRLNRDDIAAIVERTRKGGEEIVKLMKTGSAYCAPAASCAHMLESYIRDKRSIMPCSAYLNGQYGVSDLFVGVPVVIGKGGVEEVIEFPLTAEEQAVFDQSVKLIRGSVGAIS</sequence>
<feature type="binding site" evidence="5">
    <location>
        <begin position="263"/>
        <end position="265"/>
    </location>
    <ligand>
        <name>NAD(+)</name>
        <dbReference type="ChEBI" id="CHEBI:57540"/>
    </ligand>
</feature>
<dbReference type="FunFam" id="3.40.50.720:FF:000018">
    <property type="entry name" value="Malate dehydrogenase"/>
    <property type="match status" value="1"/>
</dbReference>
<dbReference type="Pfam" id="PF02866">
    <property type="entry name" value="Ldh_1_C"/>
    <property type="match status" value="1"/>
</dbReference>
<dbReference type="InterPro" id="IPR001236">
    <property type="entry name" value="Lactate/malate_DH_N"/>
</dbReference>
<dbReference type="STRING" id="574556.ACIS_00745"/>
<comment type="function">
    <text evidence="1 5">Catalyzes the reversible oxidation of malate to oxaloacetate.</text>
</comment>
<protein>
    <recommendedName>
        <fullName evidence="5">Malate dehydrogenase</fullName>
        <ecNumber evidence="5">1.1.1.37</ecNumber>
    </recommendedName>
</protein>
<dbReference type="KEGG" id="acn:ACIS_00745"/>
<dbReference type="NCBIfam" id="TIGR01763">
    <property type="entry name" value="MalateDH_bact"/>
    <property type="match status" value="1"/>
</dbReference>
<feature type="active site" description="Proton acceptor" evidence="5">
    <location>
        <position position="320"/>
    </location>
</feature>
<keyword evidence="3 5" id="KW-0560">Oxidoreductase</keyword>
<dbReference type="eggNOG" id="COG0039">
    <property type="taxonomic scope" value="Bacteria"/>
</dbReference>
<dbReference type="AlphaFoldDB" id="D1AUS3"/>
<keyword evidence="4 5" id="KW-0520">NAD</keyword>
<dbReference type="GO" id="GO:0006099">
    <property type="term" value="P:tricarboxylic acid cycle"/>
    <property type="evidence" value="ECO:0007669"/>
    <property type="project" value="UniProtKB-UniRule"/>
</dbReference>
<dbReference type="EMBL" id="CP001759">
    <property type="protein sequence ID" value="ACZ49301.1"/>
    <property type="molecule type" value="Genomic_DNA"/>
</dbReference>
<dbReference type="HAMAP" id="MF_00487">
    <property type="entry name" value="Malate_dehydrog_3"/>
    <property type="match status" value="1"/>
</dbReference>
<dbReference type="Gene3D" id="3.90.110.10">
    <property type="entry name" value="Lactate dehydrogenase/glycoside hydrolase, family 4, C-terminal"/>
    <property type="match status" value="1"/>
</dbReference>
<keyword evidence="9" id="KW-1185">Reference proteome</keyword>
<dbReference type="FunFam" id="3.90.110.10:FF:000004">
    <property type="entry name" value="Malate dehydrogenase"/>
    <property type="match status" value="1"/>
</dbReference>
<dbReference type="EC" id="1.1.1.37" evidence="5"/>
<feature type="binding site" evidence="5">
    <location>
        <position position="227"/>
    </location>
    <ligand>
        <name>substrate</name>
    </ligand>
</feature>
<dbReference type="PANTHER" id="PTHR43128">
    <property type="entry name" value="L-2-HYDROXYCARBOXYLATE DEHYDROGENASE (NAD(P)(+))"/>
    <property type="match status" value="1"/>
</dbReference>
<evidence type="ECO:0000256" key="1">
    <source>
        <dbReference type="ARBA" id="ARBA00003966"/>
    </source>
</evidence>
<dbReference type="SUPFAM" id="SSF56327">
    <property type="entry name" value="LDH C-terminal domain-like"/>
    <property type="match status" value="1"/>
</dbReference>
<evidence type="ECO:0000313" key="9">
    <source>
        <dbReference type="Proteomes" id="UP000000630"/>
    </source>
</evidence>
<dbReference type="InterPro" id="IPR021685">
    <property type="entry name" value="MSP1a"/>
</dbReference>
<organism evidence="8 9">
    <name type="scientific">Anaplasma centrale (strain Israel)</name>
    <name type="common">Anaplasma marginale subsp. centrale (strain Israel)</name>
    <dbReference type="NCBI Taxonomy" id="574556"/>
    <lineage>
        <taxon>Bacteria</taxon>
        <taxon>Pseudomonadati</taxon>
        <taxon>Pseudomonadota</taxon>
        <taxon>Alphaproteobacteria</taxon>
        <taxon>Rickettsiales</taxon>
        <taxon>Anaplasmataceae</taxon>
        <taxon>Anaplasma</taxon>
    </lineage>
</organism>
<dbReference type="Pfam" id="PF11670">
    <property type="entry name" value="MSP1a"/>
    <property type="match status" value="1"/>
</dbReference>
<feature type="binding site" evidence="5">
    <location>
        <position position="233"/>
    </location>
    <ligand>
        <name>substrate</name>
    </ligand>
</feature>
<dbReference type="InterPro" id="IPR015955">
    <property type="entry name" value="Lactate_DH/Glyco_Ohase_4_C"/>
</dbReference>
<feature type="domain" description="Lactate/malate dehydrogenase C-terminal" evidence="7">
    <location>
        <begin position="292"/>
        <end position="447"/>
    </location>
</feature>
<dbReference type="PRINTS" id="PR00086">
    <property type="entry name" value="LLDHDRGNASE"/>
</dbReference>
<evidence type="ECO:0000256" key="4">
    <source>
        <dbReference type="ARBA" id="ARBA00023027"/>
    </source>
</evidence>
<evidence type="ECO:0000256" key="2">
    <source>
        <dbReference type="ARBA" id="ARBA00022532"/>
    </source>
</evidence>
<dbReference type="SUPFAM" id="SSF51735">
    <property type="entry name" value="NAD(P)-binding Rossmann-fold domains"/>
    <property type="match status" value="1"/>
</dbReference>
<accession>D1AUS3</accession>
<evidence type="ECO:0000313" key="8">
    <source>
        <dbReference type="EMBL" id="ACZ49301.1"/>
    </source>
</evidence>
<feature type="binding site" evidence="5">
    <location>
        <position position="240"/>
    </location>
    <ligand>
        <name>NAD(+)</name>
        <dbReference type="ChEBI" id="CHEBI:57540"/>
    </ligand>
</feature>
<dbReference type="GO" id="GO:0004459">
    <property type="term" value="F:L-lactate dehydrogenase (NAD+) activity"/>
    <property type="evidence" value="ECO:0007669"/>
    <property type="project" value="TreeGrafter"/>
</dbReference>
<evidence type="ECO:0000256" key="5">
    <source>
        <dbReference type="HAMAP-Rule" id="MF_00487"/>
    </source>
</evidence>
<dbReference type="HOGENOM" id="CLU_045401_2_2_5"/>
<evidence type="ECO:0000256" key="3">
    <source>
        <dbReference type="ARBA" id="ARBA00023002"/>
    </source>
</evidence>
<feature type="binding site" evidence="5">
    <location>
        <position position="265"/>
    </location>
    <ligand>
        <name>substrate</name>
    </ligand>
</feature>
<dbReference type="InterPro" id="IPR036291">
    <property type="entry name" value="NAD(P)-bd_dom_sf"/>
</dbReference>
<proteinExistence type="inferred from homology"/>
<comment type="catalytic activity">
    <reaction evidence="5">
        <text>(S)-malate + NAD(+) = oxaloacetate + NADH + H(+)</text>
        <dbReference type="Rhea" id="RHEA:21432"/>
        <dbReference type="ChEBI" id="CHEBI:15378"/>
        <dbReference type="ChEBI" id="CHEBI:15589"/>
        <dbReference type="ChEBI" id="CHEBI:16452"/>
        <dbReference type="ChEBI" id="CHEBI:57540"/>
        <dbReference type="ChEBI" id="CHEBI:57945"/>
        <dbReference type="EC" id="1.1.1.37"/>
    </reaction>
</comment>
<dbReference type="GO" id="GO:0030060">
    <property type="term" value="F:L-malate dehydrogenase (NAD+) activity"/>
    <property type="evidence" value="ECO:0007669"/>
    <property type="project" value="UniProtKB-UniRule"/>
</dbReference>
<dbReference type="GO" id="GO:0006089">
    <property type="term" value="P:lactate metabolic process"/>
    <property type="evidence" value="ECO:0007669"/>
    <property type="project" value="TreeGrafter"/>
</dbReference>
<dbReference type="InterPro" id="IPR011275">
    <property type="entry name" value="Malate_DH_type3"/>
</dbReference>
<dbReference type="PANTHER" id="PTHR43128:SF16">
    <property type="entry name" value="L-LACTATE DEHYDROGENASE"/>
    <property type="match status" value="1"/>
</dbReference>
<comment type="similarity">
    <text evidence="5">Belongs to the LDH/MDH superfamily. MDH type 3 family.</text>
</comment>
<feature type="binding site" evidence="5">
    <location>
        <position position="296"/>
    </location>
    <ligand>
        <name>substrate</name>
    </ligand>
</feature>
<dbReference type="CDD" id="cd01339">
    <property type="entry name" value="LDH-like_MDH"/>
    <property type="match status" value="1"/>
</dbReference>
<dbReference type="NCBIfam" id="NF004863">
    <property type="entry name" value="PRK06223.1"/>
    <property type="match status" value="1"/>
</dbReference>
<dbReference type="InterPro" id="IPR001557">
    <property type="entry name" value="L-lactate/malate_DH"/>
</dbReference>
<feature type="binding site" evidence="5">
    <location>
        <begin position="153"/>
        <end position="158"/>
    </location>
    <ligand>
        <name>NAD(+)</name>
        <dbReference type="ChEBI" id="CHEBI:57540"/>
    </ligand>
</feature>
<dbReference type="Pfam" id="PF00056">
    <property type="entry name" value="Ldh_1_N"/>
    <property type="match status" value="1"/>
</dbReference>
<dbReference type="Gene3D" id="3.40.50.720">
    <property type="entry name" value="NAD(P)-binding Rossmann-like Domain"/>
    <property type="match status" value="1"/>
</dbReference>
<keyword evidence="2 5" id="KW-0816">Tricarboxylic acid cycle</keyword>
<dbReference type="Proteomes" id="UP000000630">
    <property type="component" value="Chromosome"/>
</dbReference>
<feature type="binding site" evidence="5">
    <location>
        <position position="178"/>
    </location>
    <ligand>
        <name>NAD(+)</name>
        <dbReference type="ChEBI" id="CHEBI:57540"/>
    </ligand>
</feature>
<reference evidence="8 9" key="1">
    <citation type="journal article" date="2010" name="J. Bacteriol.">
        <title>Complete genome sequence of Anaplasma marginale subsp. centrale.</title>
        <authorList>
            <person name="Herndon D.R."/>
            <person name="Palmer G.H."/>
            <person name="Shkap V."/>
            <person name="Knowles D.P. Jr."/>
            <person name="Brayton K.A."/>
        </authorList>
    </citation>
    <scope>NUCLEOTIDE SEQUENCE [LARGE SCALE GENOMIC DNA]</scope>
    <source>
        <strain evidence="8 9">Israel</strain>
    </source>
</reference>